<dbReference type="SUPFAM" id="SSF53448">
    <property type="entry name" value="Nucleotide-diphospho-sugar transferases"/>
    <property type="match status" value="1"/>
</dbReference>
<dbReference type="InterPro" id="IPR029044">
    <property type="entry name" value="Nucleotide-diphossugar_trans"/>
</dbReference>
<dbReference type="PANTHER" id="PTHR43777">
    <property type="entry name" value="MOLYBDENUM COFACTOR CYTIDYLYLTRANSFERASE"/>
    <property type="match status" value="1"/>
</dbReference>
<dbReference type="GO" id="GO:0016779">
    <property type="term" value="F:nucleotidyltransferase activity"/>
    <property type="evidence" value="ECO:0007669"/>
    <property type="project" value="UniProtKB-ARBA"/>
</dbReference>
<dbReference type="KEGG" id="maur:BOH66_00715"/>
<dbReference type="EMBL" id="CP018762">
    <property type="protein sequence ID" value="APZ32985.1"/>
    <property type="molecule type" value="Genomic_DNA"/>
</dbReference>
<dbReference type="Gene3D" id="3.90.550.10">
    <property type="entry name" value="Spore Coat Polysaccharide Biosynthesis Protein SpsA, Chain A"/>
    <property type="match status" value="1"/>
</dbReference>
<evidence type="ECO:0000259" key="2">
    <source>
        <dbReference type="Pfam" id="PF12804"/>
    </source>
</evidence>
<protein>
    <recommendedName>
        <fullName evidence="2">MobA-like NTP transferase domain-containing protein</fullName>
    </recommendedName>
</protein>
<reference evidence="3 4" key="1">
    <citation type="submission" date="2016-12" db="EMBL/GenBank/DDBJ databases">
        <title>Complete genome sequence of Microbacterium aurum KACC 15219.</title>
        <authorList>
            <person name="Jung Y."/>
            <person name="Shin J.-H."/>
            <person name="Lee Y.-J."/>
            <person name="Yi H."/>
            <person name="Bahn Y.-S."/>
            <person name="Kim J.F."/>
            <person name="Lee D.-W."/>
        </authorList>
    </citation>
    <scope>NUCLEOTIDE SEQUENCE [LARGE SCALE GENOMIC DNA]</scope>
    <source>
        <strain evidence="3 4">KACC 15219</strain>
    </source>
</reference>
<dbReference type="RefSeq" id="WP_076688381.1">
    <property type="nucleotide sequence ID" value="NZ_CP018762.1"/>
</dbReference>
<dbReference type="STRING" id="36805.BOH66_00715"/>
<keyword evidence="4" id="KW-1185">Reference proteome</keyword>
<evidence type="ECO:0000256" key="1">
    <source>
        <dbReference type="SAM" id="MobiDB-lite"/>
    </source>
</evidence>
<evidence type="ECO:0000313" key="4">
    <source>
        <dbReference type="Proteomes" id="UP000187185"/>
    </source>
</evidence>
<proteinExistence type="predicted"/>
<gene>
    <name evidence="3" type="ORF">BOH66_00715</name>
</gene>
<dbReference type="Proteomes" id="UP000187185">
    <property type="component" value="Chromosome"/>
</dbReference>
<dbReference type="InterPro" id="IPR025877">
    <property type="entry name" value="MobA-like_NTP_Trfase"/>
</dbReference>
<dbReference type="Pfam" id="PF12804">
    <property type="entry name" value="NTP_transf_3"/>
    <property type="match status" value="1"/>
</dbReference>
<accession>A0A1P8U4F1</accession>
<organism evidence="3 4">
    <name type="scientific">Microbacterium aurum</name>
    <dbReference type="NCBI Taxonomy" id="36805"/>
    <lineage>
        <taxon>Bacteria</taxon>
        <taxon>Bacillati</taxon>
        <taxon>Actinomycetota</taxon>
        <taxon>Actinomycetes</taxon>
        <taxon>Micrococcales</taxon>
        <taxon>Microbacteriaceae</taxon>
        <taxon>Microbacterium</taxon>
    </lineage>
</organism>
<feature type="domain" description="MobA-like NTP transferase" evidence="2">
    <location>
        <begin position="5"/>
        <end position="164"/>
    </location>
</feature>
<dbReference type="AlphaFoldDB" id="A0A1P8U4F1"/>
<evidence type="ECO:0000313" key="3">
    <source>
        <dbReference type="EMBL" id="APZ32985.1"/>
    </source>
</evidence>
<dbReference type="OrthoDB" id="4427994at2"/>
<sequence length="197" mass="19719">MSVVGIVLAAGAGTRYGHPKALATDADGRGWIASAVETLTDAGCAPVLVVLGARHDEATALVPAAATIVVAADWSDGLSASVRAGLAVAAETAATAALVVPVDVPELPASACIRVSADASAETLRQAAYGGEVGHPALIGRAHWGALAAELEGDRGAGGYLRAHGAALVECGDLWRGRDVDTPPPRHPSLRAAFARP</sequence>
<dbReference type="PANTHER" id="PTHR43777:SF1">
    <property type="entry name" value="MOLYBDENUM COFACTOR CYTIDYLYLTRANSFERASE"/>
    <property type="match status" value="1"/>
</dbReference>
<feature type="region of interest" description="Disordered" evidence="1">
    <location>
        <begin position="178"/>
        <end position="197"/>
    </location>
</feature>
<name>A0A1P8U4F1_9MICO</name>